<dbReference type="InterPro" id="IPR011912">
    <property type="entry name" value="Heptose_epim"/>
</dbReference>
<dbReference type="EMBL" id="SDHW01000005">
    <property type="protein sequence ID" value="RXK58746.1"/>
    <property type="molecule type" value="Genomic_DNA"/>
</dbReference>
<dbReference type="Gene3D" id="3.90.25.10">
    <property type="entry name" value="UDP-galactose 4-epimerase, domain 1"/>
    <property type="match status" value="1"/>
</dbReference>
<evidence type="ECO:0000256" key="3">
    <source>
        <dbReference type="ARBA" id="ARBA00023277"/>
    </source>
</evidence>
<sequence length="326" mass="37725">MDNGSTIIVTGAAGFIGSCMVSYLNQLGYVNLILVDEFNRSDKESNLTGKQFVRKVEREELFTWLYNEKPEIDFVIHLGARTDTTEFNYAVHQHLNVEYSQHIWNYCTVNNVPLIYASSAATYGDGELGYDDAHELCHQLKPLNPYGVSKNEFDKWALHQEAHPPFWAGLKFFNVYGPNEYHKARMASVIFHAFNQIKQNGEMKLFRSHKEGFKDGEQLRDFVYVKDVVQVIAWLMQQQPASAIYNLGTGKARSFHDLVAATFHAQDLATNIQFIDMPEDIRDKYQYFTEANMNKLRTVGYEQPFFSLEEGVTDYVKNYLVPHRYY</sequence>
<dbReference type="CDD" id="cd05248">
    <property type="entry name" value="ADP_GME_SDR_e"/>
    <property type="match status" value="1"/>
</dbReference>
<feature type="binding site" evidence="4">
    <location>
        <begin position="15"/>
        <end position="16"/>
    </location>
    <ligand>
        <name>NADP(+)</name>
        <dbReference type="ChEBI" id="CHEBI:58349"/>
    </ligand>
</feature>
<keyword evidence="7" id="KW-1185">Reference proteome</keyword>
<dbReference type="GO" id="GO:0050661">
    <property type="term" value="F:NADP binding"/>
    <property type="evidence" value="ECO:0007669"/>
    <property type="project" value="InterPro"/>
</dbReference>
<feature type="binding site" evidence="4">
    <location>
        <begin position="36"/>
        <end position="37"/>
    </location>
    <ligand>
        <name>NADP(+)</name>
        <dbReference type="ChEBI" id="CHEBI:58349"/>
    </ligand>
</feature>
<feature type="binding site" evidence="4">
    <location>
        <position position="220"/>
    </location>
    <ligand>
        <name>substrate</name>
    </ligand>
</feature>
<keyword evidence="2 4" id="KW-0413">Isomerase</keyword>
<protein>
    <recommendedName>
        <fullName evidence="4">ADP-L-glycero-D-manno-heptose-6-epimerase</fullName>
        <ecNumber evidence="4">5.1.3.20</ecNumber>
    </recommendedName>
    <alternativeName>
        <fullName evidence="4">ADP-L-glycero-beta-D-manno-heptose-6-epimerase</fullName>
        <shortName evidence="4">ADP-glyceromanno-heptose 6-epimerase</shortName>
        <shortName evidence="4">ADP-hep 6-epimerase</shortName>
        <shortName evidence="4">AGME</shortName>
    </alternativeName>
</protein>
<feature type="active site" description="Proton acceptor" evidence="4">
    <location>
        <position position="183"/>
    </location>
</feature>
<feature type="binding site" evidence="4">
    <location>
        <position position="58"/>
    </location>
    <ligand>
        <name>NADP(+)</name>
        <dbReference type="ChEBI" id="CHEBI:58349"/>
    </ligand>
</feature>
<dbReference type="RefSeq" id="WP_129131802.1">
    <property type="nucleotide sequence ID" value="NZ_SDHW01000005.1"/>
</dbReference>
<dbReference type="Proteomes" id="UP000290204">
    <property type="component" value="Unassembled WGS sequence"/>
</dbReference>
<feature type="active site" description="Proton acceptor" evidence="4">
    <location>
        <position position="146"/>
    </location>
</feature>
<keyword evidence="1 4" id="KW-0521">NADP</keyword>
<dbReference type="GO" id="GO:0008712">
    <property type="term" value="F:ADP-glyceromanno-heptose 6-epimerase activity"/>
    <property type="evidence" value="ECO:0007669"/>
    <property type="project" value="UniProtKB-UniRule"/>
</dbReference>
<feature type="binding site" evidence="4">
    <location>
        <begin position="78"/>
        <end position="82"/>
    </location>
    <ligand>
        <name>NADP(+)</name>
        <dbReference type="ChEBI" id="CHEBI:58349"/>
    </ligand>
</feature>
<accession>A0A4Q1CFF6</accession>
<comment type="domain">
    <text evidence="4">Contains a large N-terminal NADP-binding domain, and a smaller C-terminal substrate-binding domain.</text>
</comment>
<dbReference type="AlphaFoldDB" id="A0A4Q1CFF6"/>
<feature type="binding site" evidence="4">
    <location>
        <position position="150"/>
    </location>
    <ligand>
        <name>NADP(+)</name>
        <dbReference type="ChEBI" id="CHEBI:58349"/>
    </ligand>
</feature>
<dbReference type="UniPathway" id="UPA00356">
    <property type="reaction ID" value="UER00440"/>
</dbReference>
<dbReference type="HAMAP" id="MF_01601">
    <property type="entry name" value="Heptose_epimerase"/>
    <property type="match status" value="1"/>
</dbReference>
<feature type="binding site" evidence="4">
    <location>
        <position position="285"/>
    </location>
    <ligand>
        <name>substrate</name>
    </ligand>
</feature>
<dbReference type="GO" id="GO:0097171">
    <property type="term" value="P:ADP-L-glycero-beta-D-manno-heptose biosynthetic process"/>
    <property type="evidence" value="ECO:0007669"/>
    <property type="project" value="UniProtKB-UniPathway"/>
</dbReference>
<organism evidence="6 7">
    <name type="scientific">Lacibacter luteus</name>
    <dbReference type="NCBI Taxonomy" id="2508719"/>
    <lineage>
        <taxon>Bacteria</taxon>
        <taxon>Pseudomonadati</taxon>
        <taxon>Bacteroidota</taxon>
        <taxon>Chitinophagia</taxon>
        <taxon>Chitinophagales</taxon>
        <taxon>Chitinophagaceae</taxon>
        <taxon>Lacibacter</taxon>
    </lineage>
</organism>
<evidence type="ECO:0000256" key="4">
    <source>
        <dbReference type="HAMAP-Rule" id="MF_01601"/>
    </source>
</evidence>
<dbReference type="EC" id="5.1.3.20" evidence="4"/>
<comment type="subunit">
    <text evidence="4">Homopentamer.</text>
</comment>
<comment type="caution">
    <text evidence="6">The sequence shown here is derived from an EMBL/GenBank/DDBJ whole genome shotgun (WGS) entry which is preliminary data.</text>
</comment>
<feature type="binding site" evidence="4">
    <location>
        <position position="174"/>
    </location>
    <ligand>
        <name>substrate</name>
    </ligand>
</feature>
<comment type="similarity">
    <text evidence="4">Belongs to the NAD(P)-dependent epimerase/dehydratase family. HldD subfamily.</text>
</comment>
<comment type="caution">
    <text evidence="4">Lacks conserved residue(s) required for the propagation of feature annotation.</text>
</comment>
<feature type="binding site" evidence="4">
    <location>
        <position position="185"/>
    </location>
    <ligand>
        <name>substrate</name>
    </ligand>
</feature>
<name>A0A4Q1CFF6_9BACT</name>
<feature type="binding site" evidence="4">
    <location>
        <begin position="206"/>
        <end position="209"/>
    </location>
    <ligand>
        <name>substrate</name>
    </ligand>
</feature>
<feature type="domain" description="NAD-dependent epimerase/dehydratase" evidence="5">
    <location>
        <begin position="7"/>
        <end position="248"/>
    </location>
</feature>
<feature type="binding site" evidence="4">
    <location>
        <position position="175"/>
    </location>
    <ligand>
        <name>NADP(+)</name>
        <dbReference type="ChEBI" id="CHEBI:58349"/>
    </ligand>
</feature>
<evidence type="ECO:0000256" key="1">
    <source>
        <dbReference type="ARBA" id="ARBA00022857"/>
    </source>
</evidence>
<dbReference type="InterPro" id="IPR036291">
    <property type="entry name" value="NAD(P)-bd_dom_sf"/>
</dbReference>
<feature type="binding site" evidence="4">
    <location>
        <position position="192"/>
    </location>
    <ligand>
        <name>substrate</name>
    </ligand>
</feature>
<dbReference type="Gene3D" id="3.40.50.720">
    <property type="entry name" value="NAD(P)-binding Rossmann-like Domain"/>
    <property type="match status" value="1"/>
</dbReference>
<evidence type="ECO:0000256" key="2">
    <source>
        <dbReference type="ARBA" id="ARBA00023235"/>
    </source>
</evidence>
<dbReference type="InterPro" id="IPR001509">
    <property type="entry name" value="Epimerase_deHydtase"/>
</dbReference>
<dbReference type="NCBIfam" id="TIGR02197">
    <property type="entry name" value="heptose_epim"/>
    <property type="match status" value="1"/>
</dbReference>
<proteinExistence type="inferred from homology"/>
<comment type="function">
    <text evidence="4">Catalyzes the interconversion between ADP-D-glycero-beta-D-manno-heptose and ADP-L-glycero-beta-D-manno-heptose via an epimerization at carbon 6 of the heptose.</text>
</comment>
<dbReference type="GO" id="GO:0005975">
    <property type="term" value="P:carbohydrate metabolic process"/>
    <property type="evidence" value="ECO:0007669"/>
    <property type="project" value="UniProtKB-UniRule"/>
</dbReference>
<evidence type="ECO:0000259" key="5">
    <source>
        <dbReference type="Pfam" id="PF01370"/>
    </source>
</evidence>
<dbReference type="OrthoDB" id="8967463at2"/>
<comment type="cofactor">
    <cofactor evidence="4">
        <name>NADP(+)</name>
        <dbReference type="ChEBI" id="CHEBI:58349"/>
    </cofactor>
    <text evidence="4">Binds 1 NADP(+) per subunit.</text>
</comment>
<comment type="pathway">
    <text evidence="4">Nucleotide-sugar biosynthesis; ADP-L-glycero-beta-D-manno-heptose biosynthesis; ADP-L-glycero-beta-D-manno-heptose from D-glycero-beta-D-manno-heptose 7-phosphate: step 4/4.</text>
</comment>
<keyword evidence="3 4" id="KW-0119">Carbohydrate metabolism</keyword>
<gene>
    <name evidence="6" type="primary">rfaD</name>
    <name evidence="4" type="synonym">hldD</name>
    <name evidence="6" type="ORF">ESA94_15255</name>
</gene>
<dbReference type="SUPFAM" id="SSF51735">
    <property type="entry name" value="NAD(P)-binding Rossmann-fold domains"/>
    <property type="match status" value="1"/>
</dbReference>
<dbReference type="Pfam" id="PF01370">
    <property type="entry name" value="Epimerase"/>
    <property type="match status" value="1"/>
</dbReference>
<feature type="binding site" evidence="4">
    <location>
        <position position="183"/>
    </location>
    <ligand>
        <name>NADP(+)</name>
        <dbReference type="ChEBI" id="CHEBI:58349"/>
    </ligand>
</feature>
<comment type="catalytic activity">
    <reaction evidence="4">
        <text>ADP-D-glycero-beta-D-manno-heptose = ADP-L-glycero-beta-D-manno-heptose</text>
        <dbReference type="Rhea" id="RHEA:17577"/>
        <dbReference type="ChEBI" id="CHEBI:59967"/>
        <dbReference type="ChEBI" id="CHEBI:61506"/>
        <dbReference type="EC" id="5.1.3.20"/>
    </reaction>
</comment>
<evidence type="ECO:0000313" key="7">
    <source>
        <dbReference type="Proteomes" id="UP000290204"/>
    </source>
</evidence>
<evidence type="ECO:0000313" key="6">
    <source>
        <dbReference type="EMBL" id="RXK58746.1"/>
    </source>
</evidence>
<feature type="binding site" evidence="4">
    <location>
        <position position="43"/>
    </location>
    <ligand>
        <name>NADP(+)</name>
        <dbReference type="ChEBI" id="CHEBI:58349"/>
    </ligand>
</feature>
<reference evidence="6 7" key="1">
    <citation type="submission" date="2019-01" db="EMBL/GenBank/DDBJ databases">
        <title>Lacibacter sp. strain TTM-7.</title>
        <authorList>
            <person name="Chen W.-M."/>
        </authorList>
    </citation>
    <scope>NUCLEOTIDE SEQUENCE [LARGE SCALE GENOMIC DNA]</scope>
    <source>
        <strain evidence="6 7">TTM-7</strain>
    </source>
</reference>
<dbReference type="PANTHER" id="PTHR43103:SF3">
    <property type="entry name" value="ADP-L-GLYCERO-D-MANNO-HEPTOSE-6-EPIMERASE"/>
    <property type="match status" value="1"/>
</dbReference>
<dbReference type="PANTHER" id="PTHR43103">
    <property type="entry name" value="NUCLEOSIDE-DIPHOSPHATE-SUGAR EPIMERASE"/>
    <property type="match status" value="1"/>
</dbReference>